<accession>A0A1Y3B561</accession>
<comment type="caution">
    <text evidence="2">The sequence shown here is derived from an EMBL/GenBank/DDBJ whole genome shotgun (WGS) entry which is preliminary data.</text>
</comment>
<keyword evidence="1" id="KW-0472">Membrane</keyword>
<dbReference type="AlphaFoldDB" id="A0A1Y3B561"/>
<evidence type="ECO:0000313" key="3">
    <source>
        <dbReference type="Proteomes" id="UP000194236"/>
    </source>
</evidence>
<feature type="transmembrane region" description="Helical" evidence="1">
    <location>
        <begin position="22"/>
        <end position="40"/>
    </location>
</feature>
<dbReference type="Proteomes" id="UP000194236">
    <property type="component" value="Unassembled WGS sequence"/>
</dbReference>
<organism evidence="2 3">
    <name type="scientific">Euroglyphus maynei</name>
    <name type="common">Mayne's house dust mite</name>
    <dbReference type="NCBI Taxonomy" id="6958"/>
    <lineage>
        <taxon>Eukaryota</taxon>
        <taxon>Metazoa</taxon>
        <taxon>Ecdysozoa</taxon>
        <taxon>Arthropoda</taxon>
        <taxon>Chelicerata</taxon>
        <taxon>Arachnida</taxon>
        <taxon>Acari</taxon>
        <taxon>Acariformes</taxon>
        <taxon>Sarcoptiformes</taxon>
        <taxon>Astigmata</taxon>
        <taxon>Psoroptidia</taxon>
        <taxon>Analgoidea</taxon>
        <taxon>Pyroglyphidae</taxon>
        <taxon>Pyroglyphinae</taxon>
        <taxon>Euroglyphus</taxon>
    </lineage>
</organism>
<protein>
    <submittedName>
        <fullName evidence="2">Uncharacterized protein</fullName>
    </submittedName>
</protein>
<evidence type="ECO:0000313" key="2">
    <source>
        <dbReference type="EMBL" id="OTF75970.1"/>
    </source>
</evidence>
<reference evidence="2 3" key="1">
    <citation type="submission" date="2017-03" db="EMBL/GenBank/DDBJ databases">
        <title>Genome Survey of Euroglyphus maynei.</title>
        <authorList>
            <person name="Arlian L.G."/>
            <person name="Morgan M.S."/>
            <person name="Rider S.D."/>
        </authorList>
    </citation>
    <scope>NUCLEOTIDE SEQUENCE [LARGE SCALE GENOMIC DNA]</scope>
    <source>
        <strain evidence="2">Arlian Lab</strain>
        <tissue evidence="2">Whole body</tissue>
    </source>
</reference>
<keyword evidence="1" id="KW-1133">Transmembrane helix</keyword>
<sequence>MATIVSSEKHGKNKTYKTFAKYINYLPRIIIYIICVNLFFKNSELLIQRYLNYETIVMVRYQTPQKIQFPAFTICGCCIEQIVQNDTAENILNREMTIMQHYTL</sequence>
<name>A0A1Y3B561_EURMA</name>
<keyword evidence="3" id="KW-1185">Reference proteome</keyword>
<keyword evidence="1" id="KW-0812">Transmembrane</keyword>
<proteinExistence type="predicted"/>
<gene>
    <name evidence="2" type="ORF">BLA29_002339</name>
</gene>
<dbReference type="EMBL" id="MUJZ01039545">
    <property type="protein sequence ID" value="OTF75970.1"/>
    <property type="molecule type" value="Genomic_DNA"/>
</dbReference>
<evidence type="ECO:0000256" key="1">
    <source>
        <dbReference type="SAM" id="Phobius"/>
    </source>
</evidence>
<dbReference type="OrthoDB" id="6422108at2759"/>